<dbReference type="VEuPathDB" id="GiardiaDB:GMRT_11504"/>
<dbReference type="PANTHER" id="PTHR24120:SF4">
    <property type="entry name" value="GH07239P"/>
    <property type="match status" value="1"/>
</dbReference>
<dbReference type="EMBL" id="VDLU01000001">
    <property type="protein sequence ID" value="TNJ29807.1"/>
    <property type="molecule type" value="Genomic_DNA"/>
</dbReference>
<reference evidence="4 5" key="1">
    <citation type="submission" date="2019-05" db="EMBL/GenBank/DDBJ databases">
        <title>The compact genome of Giardia muris reveals important steps in the evolution of intestinal protozoan parasites.</title>
        <authorList>
            <person name="Xu F."/>
            <person name="Jimenez-Gonzalez A."/>
            <person name="Einarsson E."/>
            <person name="Astvaldsson A."/>
            <person name="Peirasmaki D."/>
            <person name="Eckmann L."/>
            <person name="Andersson J.O."/>
            <person name="Svard S.G."/>
            <person name="Jerlstrom-Hultqvist J."/>
        </authorList>
    </citation>
    <scope>NUCLEOTIDE SEQUENCE [LARGE SCALE GENOMIC DNA]</scope>
    <source>
        <strain evidence="4 5">Roberts-Thomson</strain>
    </source>
</reference>
<dbReference type="Pfam" id="PF12796">
    <property type="entry name" value="Ank_2"/>
    <property type="match status" value="4"/>
</dbReference>
<dbReference type="PROSITE" id="PS50297">
    <property type="entry name" value="ANK_REP_REGION"/>
    <property type="match status" value="2"/>
</dbReference>
<evidence type="ECO:0000256" key="3">
    <source>
        <dbReference type="SAM" id="MobiDB-lite"/>
    </source>
</evidence>
<feature type="compositionally biased region" description="Basic and acidic residues" evidence="3">
    <location>
        <begin position="361"/>
        <end position="372"/>
    </location>
</feature>
<feature type="repeat" description="ANK" evidence="1">
    <location>
        <begin position="851"/>
        <end position="872"/>
    </location>
</feature>
<evidence type="ECO:0000256" key="1">
    <source>
        <dbReference type="PROSITE-ProRule" id="PRU00023"/>
    </source>
</evidence>
<proteinExistence type="predicted"/>
<gene>
    <name evidence="4" type="ORF">GMRT_11504</name>
</gene>
<accession>A0A4Z1T9I1</accession>
<feature type="coiled-coil region" evidence="2">
    <location>
        <begin position="192"/>
        <end position="233"/>
    </location>
</feature>
<dbReference type="PROSITE" id="PS50088">
    <property type="entry name" value="ANK_REPEAT"/>
    <property type="match status" value="3"/>
</dbReference>
<feature type="region of interest" description="Disordered" evidence="3">
    <location>
        <begin position="420"/>
        <end position="449"/>
    </location>
</feature>
<protein>
    <submittedName>
        <fullName evidence="4">Ankyrin repeat protein 1</fullName>
    </submittedName>
</protein>
<dbReference type="PANTHER" id="PTHR24120">
    <property type="entry name" value="GH07239P"/>
    <property type="match status" value="1"/>
</dbReference>
<dbReference type="SMART" id="SM00248">
    <property type="entry name" value="ANK"/>
    <property type="match status" value="17"/>
</dbReference>
<feature type="repeat" description="ANK" evidence="1">
    <location>
        <begin position="725"/>
        <end position="757"/>
    </location>
</feature>
<comment type="caution">
    <text evidence="4">The sequence shown here is derived from an EMBL/GenBank/DDBJ whole genome shotgun (WGS) entry which is preliminary data.</text>
</comment>
<name>A0A4Z1T9I1_GIAMU</name>
<organism evidence="4 5">
    <name type="scientific">Giardia muris</name>
    <dbReference type="NCBI Taxonomy" id="5742"/>
    <lineage>
        <taxon>Eukaryota</taxon>
        <taxon>Metamonada</taxon>
        <taxon>Diplomonadida</taxon>
        <taxon>Hexamitidae</taxon>
        <taxon>Giardiinae</taxon>
        <taxon>Giardia</taxon>
    </lineage>
</organism>
<dbReference type="SUPFAM" id="SSF48403">
    <property type="entry name" value="Ankyrin repeat"/>
    <property type="match status" value="3"/>
</dbReference>
<dbReference type="Gene3D" id="1.25.40.20">
    <property type="entry name" value="Ankyrin repeat-containing domain"/>
    <property type="match status" value="4"/>
</dbReference>
<evidence type="ECO:0000313" key="4">
    <source>
        <dbReference type="EMBL" id="TNJ29807.1"/>
    </source>
</evidence>
<feature type="repeat" description="ANK" evidence="1">
    <location>
        <begin position="694"/>
        <end position="714"/>
    </location>
</feature>
<evidence type="ECO:0000256" key="2">
    <source>
        <dbReference type="SAM" id="Coils"/>
    </source>
</evidence>
<dbReference type="InterPro" id="IPR002110">
    <property type="entry name" value="Ankyrin_rpt"/>
</dbReference>
<dbReference type="InterPro" id="IPR036770">
    <property type="entry name" value="Ankyrin_rpt-contain_sf"/>
</dbReference>
<keyword evidence="5" id="KW-1185">Reference proteome</keyword>
<keyword evidence="1" id="KW-0040">ANK repeat</keyword>
<keyword evidence="2" id="KW-0175">Coiled coil</keyword>
<dbReference type="OrthoDB" id="194358at2759"/>
<sequence>MKDWFLAARHGNIAFLRTHIANFATLTNGEERTALMLAAQHGHTGAVELLRAAEAGRVTDTTALILAVKENRLAIVRLLVELEYSLRTSDGATALMVAASEASAEITEILLQYLGGESDSHYRTALEYATLGSRSDNLSLLLGSSKFTRAQVQNAYYYSLTVTQDVDIREMLAEAMQDAEELALDEPDEESLQNYQENMECMIRLVTEREQKIEQLTMRIAELEAKEDSLKALLANNINCITVEEAYSGILRSLKRILPKSRAVSLCEPLGQNVELSHAAVQKAIIDDVVRLAAERDLVREKLRTDIRSIRMQVSDLAKGSRQLSRAVASAHGAFGKMLINSVTDIYNRTCALSKANVSDKSPEKGTTDVRRGATSPKAQGRTMVDKAIYAWAPIQQPITSQKPSFEPIMSSLIESVRSLSTRRGRSGPGDSTILLRGRSRSRLDSPRSRSTFHLAVASPSRSAVMSPVLSAQQQATDRAPTIRSPRHEPVVDLPLSALRTPVRDAQGYTALMRAALNNDVNSIYATIDDAGARLEDGRTALMLAAEAGCAQAVQVLSEYEGNMQIEEGKQKGTTALILALEKKHFDIALSLTFEAGHQRLDGATALLLATMHNVTDVALRLIDSESNIFIEGSTTPLMNAAAQGNAELVEHLLSEARQTKSGGWTALMIASQKNYDKCVRVLAGQEGGMQRDDGTTAMMLAANAGHIEVVKLLKPQEAGLTHVKGHTALVLAARANHVGIVELLLDIEGGIPAKNTITALMYSSQRGNAACVRALIPKEARMTSDDQWTALMYAALHDRSDIVELLVGHEAGMQRTRYTGATAMIIAAEHNAIQSVRVLAPHEKGLRDNAGFTALMVAAQRGYVEVVRVLIPFEARLVTPAGISAMMIAAQGNHLECVRLLDPYEGEIAVPTALDQK</sequence>
<dbReference type="AlphaFoldDB" id="A0A4Z1T9I1"/>
<dbReference type="Proteomes" id="UP000315496">
    <property type="component" value="Chromosome 1"/>
</dbReference>
<feature type="region of interest" description="Disordered" evidence="3">
    <location>
        <begin position="357"/>
        <end position="380"/>
    </location>
</feature>
<evidence type="ECO:0000313" key="5">
    <source>
        <dbReference type="Proteomes" id="UP000315496"/>
    </source>
</evidence>